<dbReference type="OrthoDB" id="7356934at2"/>
<dbReference type="Proteomes" id="UP000189632">
    <property type="component" value="Chromosome"/>
</dbReference>
<evidence type="ECO:0000313" key="1">
    <source>
        <dbReference type="EMBL" id="AQT47240.1"/>
    </source>
</evidence>
<proteinExistence type="predicted"/>
<gene>
    <name evidence="1" type="ORF">BBC0122_011210</name>
</gene>
<evidence type="ECO:0008006" key="3">
    <source>
        <dbReference type="Google" id="ProtNLM"/>
    </source>
</evidence>
<reference evidence="1 2" key="1">
    <citation type="submission" date="2016-11" db="EMBL/GenBank/DDBJ databases">
        <title>Comparative genomics of Bartonella apis.</title>
        <authorList>
            <person name="Engel P."/>
        </authorList>
    </citation>
    <scope>NUCLEOTIDE SEQUENCE [LARGE SCALE GENOMIC DNA]</scope>
    <source>
        <strain evidence="1 2">BBC0122</strain>
    </source>
</reference>
<dbReference type="STRING" id="1686310.BBC0244_011490"/>
<dbReference type="Pfam" id="PF12096">
    <property type="entry name" value="DUF3572"/>
    <property type="match status" value="1"/>
</dbReference>
<name>A0A1U9MHP3_9HYPH</name>
<dbReference type="EMBL" id="CP015625">
    <property type="protein sequence ID" value="AQT47240.1"/>
    <property type="molecule type" value="Genomic_DNA"/>
</dbReference>
<organism evidence="1 2">
    <name type="scientific">Bartonella choladocola</name>
    <dbReference type="NCBI Taxonomy" id="2750995"/>
    <lineage>
        <taxon>Bacteria</taxon>
        <taxon>Pseudomonadati</taxon>
        <taxon>Pseudomonadota</taxon>
        <taxon>Alphaproteobacteria</taxon>
        <taxon>Hyphomicrobiales</taxon>
        <taxon>Bartonellaceae</taxon>
        <taxon>Bartonella</taxon>
    </lineage>
</organism>
<keyword evidence="2" id="KW-1185">Reference proteome</keyword>
<dbReference type="AlphaFoldDB" id="A0A1U9MHP3"/>
<dbReference type="RefSeq" id="WP_077992097.1">
    <property type="nucleotide sequence ID" value="NZ_CAXUOT020000002.1"/>
</dbReference>
<dbReference type="InterPro" id="IPR021955">
    <property type="entry name" value="DUF3572"/>
</dbReference>
<dbReference type="KEGG" id="bapi:BBC0122_011210"/>
<accession>A0A1U9MHP3</accession>
<protein>
    <recommendedName>
        <fullName evidence="3">DUF3572 family protein</fullName>
    </recommendedName>
</protein>
<sequence length="97" mass="10584">MKKQITNREEAEQLAVDALLFIANDPELMPRFLNITGINASDIRQAAASNGFLAGVLQFILAHEPTLMSFAEQSGYPPQSIGEAINFLPGGEQPVWL</sequence>
<evidence type="ECO:0000313" key="2">
    <source>
        <dbReference type="Proteomes" id="UP000189632"/>
    </source>
</evidence>